<organism evidence="2 3">
    <name type="scientific">Paraliobacillus quinghaiensis</name>
    <dbReference type="NCBI Taxonomy" id="470815"/>
    <lineage>
        <taxon>Bacteria</taxon>
        <taxon>Bacillati</taxon>
        <taxon>Bacillota</taxon>
        <taxon>Bacilli</taxon>
        <taxon>Bacillales</taxon>
        <taxon>Bacillaceae</taxon>
        <taxon>Paraliobacillus</taxon>
    </lineage>
</organism>
<evidence type="ECO:0000256" key="1">
    <source>
        <dbReference type="SAM" id="Phobius"/>
    </source>
</evidence>
<comment type="caution">
    <text evidence="2">The sequence shown here is derived from an EMBL/GenBank/DDBJ whole genome shotgun (WGS) entry which is preliminary data.</text>
</comment>
<sequence>MQEKRLVLYPLFLIWYSIGLVLQLFWYVPSSLAFSKALFLIFYALCLMELIGDMTGKWQSLLKGVAAIAIITFSVEAVSVATGFPFGSYDYTNTLGPLIIGVPFTIALAWVGVILNSLLLANQNSKTLRAIETGAWVVVLDLILDPVAEKLLFWEWHGAGAYFGIPLTNFVTWFILAALLAYLFPLYKINKSVHRKVTFIFQLMLFLFGMLGFKTGLMPIGWLSILFILIVESRYRYDYRSKK</sequence>
<feature type="transmembrane region" description="Helical" evidence="1">
    <location>
        <begin position="64"/>
        <end position="86"/>
    </location>
</feature>
<dbReference type="EMBL" id="BMLG01000024">
    <property type="protein sequence ID" value="GGM40741.1"/>
    <property type="molecule type" value="Genomic_DNA"/>
</dbReference>
<dbReference type="RefSeq" id="WP_117156924.1">
    <property type="nucleotide sequence ID" value="NZ_BMLG01000024.1"/>
</dbReference>
<dbReference type="PANTHER" id="PTHR39419">
    <property type="entry name" value="SLL0814 PROTEIN"/>
    <property type="match status" value="1"/>
</dbReference>
<feature type="transmembrane region" description="Helical" evidence="1">
    <location>
        <begin position="33"/>
        <end position="52"/>
    </location>
</feature>
<dbReference type="Proteomes" id="UP000618460">
    <property type="component" value="Unassembled WGS sequence"/>
</dbReference>
<keyword evidence="1" id="KW-0812">Transmembrane</keyword>
<feature type="transmembrane region" description="Helical" evidence="1">
    <location>
        <begin position="98"/>
        <end position="121"/>
    </location>
</feature>
<feature type="transmembrane region" description="Helical" evidence="1">
    <location>
        <begin position="196"/>
        <end position="213"/>
    </location>
</feature>
<evidence type="ECO:0000313" key="3">
    <source>
        <dbReference type="Proteomes" id="UP000618460"/>
    </source>
</evidence>
<proteinExistence type="predicted"/>
<keyword evidence="1" id="KW-1133">Transmembrane helix</keyword>
<dbReference type="OrthoDB" id="9811293at2"/>
<reference evidence="2" key="2">
    <citation type="submission" date="2020-09" db="EMBL/GenBank/DDBJ databases">
        <authorList>
            <person name="Sun Q."/>
            <person name="Zhou Y."/>
        </authorList>
    </citation>
    <scope>NUCLEOTIDE SEQUENCE</scope>
    <source>
        <strain evidence="2">CGMCC 1.6333</strain>
    </source>
</reference>
<dbReference type="Pfam" id="PF04240">
    <property type="entry name" value="Caroten_synth"/>
    <property type="match status" value="1"/>
</dbReference>
<dbReference type="InterPro" id="IPR007354">
    <property type="entry name" value="CruF-like"/>
</dbReference>
<gene>
    <name evidence="2" type="ORF">GCM10011351_28690</name>
</gene>
<keyword evidence="1" id="KW-0472">Membrane</keyword>
<dbReference type="AlphaFoldDB" id="A0A917TWW5"/>
<reference evidence="2" key="1">
    <citation type="journal article" date="2014" name="Int. J. Syst. Evol. Microbiol.">
        <title>Complete genome sequence of Corynebacterium casei LMG S-19264T (=DSM 44701T), isolated from a smear-ripened cheese.</title>
        <authorList>
            <consortium name="US DOE Joint Genome Institute (JGI-PGF)"/>
            <person name="Walter F."/>
            <person name="Albersmeier A."/>
            <person name="Kalinowski J."/>
            <person name="Ruckert C."/>
        </authorList>
    </citation>
    <scope>NUCLEOTIDE SEQUENCE</scope>
    <source>
        <strain evidence="2">CGMCC 1.6333</strain>
    </source>
</reference>
<evidence type="ECO:0000313" key="2">
    <source>
        <dbReference type="EMBL" id="GGM40741.1"/>
    </source>
</evidence>
<evidence type="ECO:0008006" key="4">
    <source>
        <dbReference type="Google" id="ProtNLM"/>
    </source>
</evidence>
<accession>A0A917TWW5</accession>
<name>A0A917TWW5_9BACI</name>
<protein>
    <recommendedName>
        <fullName evidence="4">Carotenoid biosynthesis protein</fullName>
    </recommendedName>
</protein>
<dbReference type="PANTHER" id="PTHR39419:SF1">
    <property type="entry name" value="SLL0814 PROTEIN"/>
    <property type="match status" value="1"/>
</dbReference>
<keyword evidence="3" id="KW-1185">Reference proteome</keyword>
<feature type="transmembrane region" description="Helical" evidence="1">
    <location>
        <begin position="7"/>
        <end position="27"/>
    </location>
</feature>
<feature type="transmembrane region" description="Helical" evidence="1">
    <location>
        <begin position="159"/>
        <end position="184"/>
    </location>
</feature>